<dbReference type="EMBL" id="CM007900">
    <property type="protein sequence ID" value="OTG07626.1"/>
    <property type="molecule type" value="Genomic_DNA"/>
</dbReference>
<feature type="region of interest" description="Disordered" evidence="1">
    <location>
        <begin position="20"/>
        <end position="55"/>
    </location>
</feature>
<evidence type="ECO:0000313" key="3">
    <source>
        <dbReference type="Proteomes" id="UP000215914"/>
    </source>
</evidence>
<protein>
    <submittedName>
        <fullName evidence="2">Uncharacterized protein</fullName>
    </submittedName>
</protein>
<dbReference type="InParanoid" id="A0A251TAN8"/>
<evidence type="ECO:0000256" key="1">
    <source>
        <dbReference type="SAM" id="MobiDB-lite"/>
    </source>
</evidence>
<organism evidence="2 3">
    <name type="scientific">Helianthus annuus</name>
    <name type="common">Common sunflower</name>
    <dbReference type="NCBI Taxonomy" id="4232"/>
    <lineage>
        <taxon>Eukaryota</taxon>
        <taxon>Viridiplantae</taxon>
        <taxon>Streptophyta</taxon>
        <taxon>Embryophyta</taxon>
        <taxon>Tracheophyta</taxon>
        <taxon>Spermatophyta</taxon>
        <taxon>Magnoliopsida</taxon>
        <taxon>eudicotyledons</taxon>
        <taxon>Gunneridae</taxon>
        <taxon>Pentapetalae</taxon>
        <taxon>asterids</taxon>
        <taxon>campanulids</taxon>
        <taxon>Asterales</taxon>
        <taxon>Asteraceae</taxon>
        <taxon>Asteroideae</taxon>
        <taxon>Heliantheae alliance</taxon>
        <taxon>Heliantheae</taxon>
        <taxon>Helianthus</taxon>
    </lineage>
</organism>
<dbReference type="Proteomes" id="UP000215914">
    <property type="component" value="Chromosome 11"/>
</dbReference>
<sequence>MKETENIVTSTEVEHVVLNSGKLDNSVDAVESSKEAPADENDTNDNNETDESDAFESKLRIGFSNDRKSMISAGLTSLSCNCDMLSSVYRKTSMKVLCIGHGGGSLPLFLACKIPGTSC</sequence>
<reference evidence="3" key="1">
    <citation type="journal article" date="2017" name="Nature">
        <title>The sunflower genome provides insights into oil metabolism, flowering and Asterid evolution.</title>
        <authorList>
            <person name="Badouin H."/>
            <person name="Gouzy J."/>
            <person name="Grassa C.J."/>
            <person name="Murat F."/>
            <person name="Staton S.E."/>
            <person name="Cottret L."/>
            <person name="Lelandais-Briere C."/>
            <person name="Owens G.L."/>
            <person name="Carrere S."/>
            <person name="Mayjonade B."/>
            <person name="Legrand L."/>
            <person name="Gill N."/>
            <person name="Kane N.C."/>
            <person name="Bowers J.E."/>
            <person name="Hubner S."/>
            <person name="Bellec A."/>
            <person name="Berard A."/>
            <person name="Berges H."/>
            <person name="Blanchet N."/>
            <person name="Boniface M.C."/>
            <person name="Brunel D."/>
            <person name="Catrice O."/>
            <person name="Chaidir N."/>
            <person name="Claudel C."/>
            <person name="Donnadieu C."/>
            <person name="Faraut T."/>
            <person name="Fievet G."/>
            <person name="Helmstetter N."/>
            <person name="King M."/>
            <person name="Knapp S.J."/>
            <person name="Lai Z."/>
            <person name="Le Paslier M.C."/>
            <person name="Lippi Y."/>
            <person name="Lorenzon L."/>
            <person name="Mandel J.R."/>
            <person name="Marage G."/>
            <person name="Marchand G."/>
            <person name="Marquand E."/>
            <person name="Bret-Mestries E."/>
            <person name="Morien E."/>
            <person name="Nambeesan S."/>
            <person name="Nguyen T."/>
            <person name="Pegot-Espagnet P."/>
            <person name="Pouilly N."/>
            <person name="Raftis F."/>
            <person name="Sallet E."/>
            <person name="Schiex T."/>
            <person name="Thomas J."/>
            <person name="Vandecasteele C."/>
            <person name="Vares D."/>
            <person name="Vear F."/>
            <person name="Vautrin S."/>
            <person name="Crespi M."/>
            <person name="Mangin B."/>
            <person name="Burke J.M."/>
            <person name="Salse J."/>
            <person name="Munos S."/>
            <person name="Vincourt P."/>
            <person name="Rieseberg L.H."/>
            <person name="Langlade N.B."/>
        </authorList>
    </citation>
    <scope>NUCLEOTIDE SEQUENCE [LARGE SCALE GENOMIC DNA]</scope>
    <source>
        <strain evidence="3">cv. SF193</strain>
    </source>
</reference>
<proteinExistence type="predicted"/>
<feature type="compositionally biased region" description="Acidic residues" evidence="1">
    <location>
        <begin position="38"/>
        <end position="54"/>
    </location>
</feature>
<keyword evidence="3" id="KW-1185">Reference proteome</keyword>
<dbReference type="AlphaFoldDB" id="A0A251TAN8"/>
<gene>
    <name evidence="2" type="ORF">HannXRQ_Chr11g0332551</name>
</gene>
<name>A0A251TAN8_HELAN</name>
<accession>A0A251TAN8</accession>
<evidence type="ECO:0000313" key="2">
    <source>
        <dbReference type="EMBL" id="OTG07626.1"/>
    </source>
</evidence>